<reference evidence="5 6" key="1">
    <citation type="submission" date="2019-03" db="EMBL/GenBank/DDBJ databases">
        <title>Genomic Encyclopedia of Type Strains, Phase IV (KMG-IV): sequencing the most valuable type-strain genomes for metagenomic binning, comparative biology and taxonomic classification.</title>
        <authorList>
            <person name="Goeker M."/>
        </authorList>
    </citation>
    <scope>NUCLEOTIDE SEQUENCE [LARGE SCALE GENOMIC DNA]</scope>
    <source>
        <strain evidence="5 6">DSM 12121</strain>
    </source>
</reference>
<dbReference type="CDD" id="cd00555">
    <property type="entry name" value="Maf"/>
    <property type="match status" value="1"/>
</dbReference>
<dbReference type="PIRSF" id="PIRSF006305">
    <property type="entry name" value="Maf"/>
    <property type="match status" value="1"/>
</dbReference>
<evidence type="ECO:0000256" key="3">
    <source>
        <dbReference type="ARBA" id="ARBA00023080"/>
    </source>
</evidence>
<dbReference type="GO" id="GO:0009117">
    <property type="term" value="P:nucleotide metabolic process"/>
    <property type="evidence" value="ECO:0007669"/>
    <property type="project" value="UniProtKB-KW"/>
</dbReference>
<dbReference type="GO" id="GO:0005737">
    <property type="term" value="C:cytoplasm"/>
    <property type="evidence" value="ECO:0007669"/>
    <property type="project" value="UniProtKB-SubCell"/>
</dbReference>
<dbReference type="PANTHER" id="PTHR43213">
    <property type="entry name" value="BIFUNCTIONAL DTTP/UTP PYROPHOSPHATASE/METHYLTRANSFERASE PROTEIN-RELATED"/>
    <property type="match status" value="1"/>
</dbReference>
<feature type="site" description="Important for substrate specificity" evidence="4">
    <location>
        <position position="16"/>
    </location>
</feature>
<evidence type="ECO:0000256" key="4">
    <source>
        <dbReference type="HAMAP-Rule" id="MF_00528"/>
    </source>
</evidence>
<name>A0A4R6DVG7_9RHOO</name>
<dbReference type="HAMAP" id="MF_00528">
    <property type="entry name" value="Maf"/>
    <property type="match status" value="1"/>
</dbReference>
<dbReference type="GO" id="GO:0036221">
    <property type="term" value="F:UTP diphosphatase activity"/>
    <property type="evidence" value="ECO:0007669"/>
    <property type="project" value="RHEA"/>
</dbReference>
<comment type="cofactor">
    <cofactor evidence="1 4">
        <name>a divalent metal cation</name>
        <dbReference type="ChEBI" id="CHEBI:60240"/>
    </cofactor>
</comment>
<comment type="subcellular location">
    <subcellularLocation>
        <location evidence="4">Cytoplasm</location>
    </subcellularLocation>
</comment>
<dbReference type="Proteomes" id="UP000295129">
    <property type="component" value="Unassembled WGS sequence"/>
</dbReference>
<dbReference type="SUPFAM" id="SSF52972">
    <property type="entry name" value="ITPase-like"/>
    <property type="match status" value="1"/>
</dbReference>
<feature type="active site" description="Proton acceptor" evidence="4">
    <location>
        <position position="87"/>
    </location>
</feature>
<sequence length="207" mass="23038">MSSNPPRIYLASTSPRRRELLRQIGVHFEVLTFRGGERGDDADVDETPLPNEAVEHYVERVALTKAEAGWRRVHWRKLPRRPVLAADTTLELDGEIIGKPRDMADARAILGRLSGRSHRVLTAIAISDGTHIRSSLSVSDVRFRILSEDDIRHYVLSGEPMDKAGAYGIQGKAAIFIEEIRGSYSSIMGLPLFETAQLLEDGFGYAL</sequence>
<evidence type="ECO:0000313" key="6">
    <source>
        <dbReference type="Proteomes" id="UP000295129"/>
    </source>
</evidence>
<dbReference type="Pfam" id="PF02545">
    <property type="entry name" value="Maf"/>
    <property type="match status" value="1"/>
</dbReference>
<keyword evidence="2 4" id="KW-0378">Hydrolase</keyword>
<dbReference type="InterPro" id="IPR003697">
    <property type="entry name" value="Maf-like"/>
</dbReference>
<comment type="caution">
    <text evidence="5">The sequence shown here is derived from an EMBL/GenBank/DDBJ whole genome shotgun (WGS) entry which is preliminary data.</text>
</comment>
<dbReference type="PANTHER" id="PTHR43213:SF5">
    <property type="entry name" value="BIFUNCTIONAL DTTP_UTP PYROPHOSPHATASE_METHYLTRANSFERASE PROTEIN-RELATED"/>
    <property type="match status" value="1"/>
</dbReference>
<protein>
    <recommendedName>
        <fullName evidence="4">dTTP/UTP pyrophosphatase</fullName>
        <shortName evidence="4">dTTPase/UTPase</shortName>
        <ecNumber evidence="4">3.6.1.9</ecNumber>
    </recommendedName>
    <alternativeName>
        <fullName evidence="4">Nucleoside triphosphate pyrophosphatase</fullName>
    </alternativeName>
    <alternativeName>
        <fullName evidence="4">Nucleotide pyrophosphatase</fullName>
        <shortName evidence="4">Nucleotide PPase</shortName>
    </alternativeName>
</protein>
<comment type="caution">
    <text evidence="4">Lacks conserved residue(s) required for the propagation of feature annotation.</text>
</comment>
<feature type="site" description="Important for substrate specificity" evidence="4">
    <location>
        <position position="170"/>
    </location>
</feature>
<keyword evidence="3 4" id="KW-0546">Nucleotide metabolism</keyword>
<keyword evidence="6" id="KW-1185">Reference proteome</keyword>
<dbReference type="OrthoDB" id="9807767at2"/>
<dbReference type="GO" id="GO:0036218">
    <property type="term" value="F:dTTP diphosphatase activity"/>
    <property type="evidence" value="ECO:0007669"/>
    <property type="project" value="RHEA"/>
</dbReference>
<comment type="catalytic activity">
    <reaction evidence="4">
        <text>UTP + H2O = UMP + diphosphate + H(+)</text>
        <dbReference type="Rhea" id="RHEA:29395"/>
        <dbReference type="ChEBI" id="CHEBI:15377"/>
        <dbReference type="ChEBI" id="CHEBI:15378"/>
        <dbReference type="ChEBI" id="CHEBI:33019"/>
        <dbReference type="ChEBI" id="CHEBI:46398"/>
        <dbReference type="ChEBI" id="CHEBI:57865"/>
        <dbReference type="EC" id="3.6.1.9"/>
    </reaction>
</comment>
<comment type="catalytic activity">
    <reaction evidence="4">
        <text>dTTP + H2O = dTMP + diphosphate + H(+)</text>
        <dbReference type="Rhea" id="RHEA:28534"/>
        <dbReference type="ChEBI" id="CHEBI:15377"/>
        <dbReference type="ChEBI" id="CHEBI:15378"/>
        <dbReference type="ChEBI" id="CHEBI:33019"/>
        <dbReference type="ChEBI" id="CHEBI:37568"/>
        <dbReference type="ChEBI" id="CHEBI:63528"/>
        <dbReference type="EC" id="3.6.1.9"/>
    </reaction>
</comment>
<dbReference type="EMBL" id="SNVV01000014">
    <property type="protein sequence ID" value="TDN48639.1"/>
    <property type="molecule type" value="Genomic_DNA"/>
</dbReference>
<proteinExistence type="inferred from homology"/>
<evidence type="ECO:0000256" key="2">
    <source>
        <dbReference type="ARBA" id="ARBA00022801"/>
    </source>
</evidence>
<comment type="similarity">
    <text evidence="4">Belongs to the Maf family. YhdE subfamily.</text>
</comment>
<dbReference type="InterPro" id="IPR029001">
    <property type="entry name" value="ITPase-like_fam"/>
</dbReference>
<accession>A0A4R6DVG7</accession>
<keyword evidence="4" id="KW-0963">Cytoplasm</keyword>
<dbReference type="RefSeq" id="WP_133593209.1">
    <property type="nucleotide sequence ID" value="NZ_SNVV01000014.1"/>
</dbReference>
<dbReference type="NCBIfam" id="TIGR00172">
    <property type="entry name" value="maf"/>
    <property type="match status" value="1"/>
</dbReference>
<dbReference type="EC" id="3.6.1.9" evidence="4"/>
<evidence type="ECO:0000313" key="5">
    <source>
        <dbReference type="EMBL" id="TDN48639.1"/>
    </source>
</evidence>
<dbReference type="Gene3D" id="3.90.950.10">
    <property type="match status" value="1"/>
</dbReference>
<gene>
    <name evidence="5" type="ORF">C7389_11426</name>
</gene>
<organism evidence="5 6">
    <name type="scientific">Azoarcus indigens</name>
    <dbReference type="NCBI Taxonomy" id="29545"/>
    <lineage>
        <taxon>Bacteria</taxon>
        <taxon>Pseudomonadati</taxon>
        <taxon>Pseudomonadota</taxon>
        <taxon>Betaproteobacteria</taxon>
        <taxon>Rhodocyclales</taxon>
        <taxon>Zoogloeaceae</taxon>
        <taxon>Azoarcus</taxon>
    </lineage>
</organism>
<dbReference type="AlphaFoldDB" id="A0A4R6DVG7"/>
<comment type="function">
    <text evidence="4">Nucleoside triphosphate pyrophosphatase that hydrolyzes dTTP and UTP. May have a dual role in cell division arrest and in preventing the incorporation of modified nucleotides into cellular nucleic acids.</text>
</comment>
<evidence type="ECO:0000256" key="1">
    <source>
        <dbReference type="ARBA" id="ARBA00001968"/>
    </source>
</evidence>
<feature type="site" description="Important for substrate specificity" evidence="4">
    <location>
        <position position="88"/>
    </location>
</feature>